<feature type="signal peptide" evidence="1">
    <location>
        <begin position="1"/>
        <end position="26"/>
    </location>
</feature>
<reference evidence="2 3" key="1">
    <citation type="submission" date="2024-04" db="EMBL/GenBank/DDBJ databases">
        <title>Luteolibacter sp. isolated from soil.</title>
        <authorList>
            <person name="An J."/>
        </authorList>
    </citation>
    <scope>NUCLEOTIDE SEQUENCE [LARGE SCALE GENOMIC DNA]</scope>
    <source>
        <strain evidence="2 3">Y139</strain>
    </source>
</reference>
<dbReference type="RefSeq" id="WP_341407220.1">
    <property type="nucleotide sequence ID" value="NZ_JBBUKT010000011.1"/>
</dbReference>
<accession>A0ABU9B0B8</accession>
<evidence type="ECO:0000313" key="2">
    <source>
        <dbReference type="EMBL" id="MEK7953456.1"/>
    </source>
</evidence>
<protein>
    <submittedName>
        <fullName evidence="2">Uncharacterized protein</fullName>
    </submittedName>
</protein>
<dbReference type="EMBL" id="JBBUKT010000011">
    <property type="protein sequence ID" value="MEK7953456.1"/>
    <property type="molecule type" value="Genomic_DNA"/>
</dbReference>
<name>A0ABU9B0B8_9BACT</name>
<evidence type="ECO:0000256" key="1">
    <source>
        <dbReference type="SAM" id="SignalP"/>
    </source>
</evidence>
<sequence>MKRPLLTAAQAVFLLSTSILTPVSEAGTLYSTQFEEFTVGNNKWGGSNSWVSTNSVNAVQGIAQNAVADLPLGKTAWLGYASPNSATTLVYRPVNFNPVTTGFPEVQFDSLLGVQDSTNSKRDRFYISFYNIAGTFLAAVVFDNTSGKVMTDDGVTVRDTGIAFLRGDQLLGIAALQTLSVSINFTKNVWSAELDSIPLFSQKFTSVSAAMNLGPVAAEWEIAAGSPGQAGDNWLLVADWLVASIPPEPFALESVTKPSSGGSLLRWPAHTGFDYQVQCSDDLKSWSNALTGSRFAANKITASLSFTDTTSPAPAHRYYRVQRTPTP</sequence>
<organism evidence="2 3">
    <name type="scientific">Luteolibacter soli</name>
    <dbReference type="NCBI Taxonomy" id="3135280"/>
    <lineage>
        <taxon>Bacteria</taxon>
        <taxon>Pseudomonadati</taxon>
        <taxon>Verrucomicrobiota</taxon>
        <taxon>Verrucomicrobiia</taxon>
        <taxon>Verrucomicrobiales</taxon>
        <taxon>Verrucomicrobiaceae</taxon>
        <taxon>Luteolibacter</taxon>
    </lineage>
</organism>
<gene>
    <name evidence="2" type="ORF">WKV53_23280</name>
</gene>
<keyword evidence="3" id="KW-1185">Reference proteome</keyword>
<evidence type="ECO:0000313" key="3">
    <source>
        <dbReference type="Proteomes" id="UP001371305"/>
    </source>
</evidence>
<feature type="chain" id="PRO_5046748829" evidence="1">
    <location>
        <begin position="27"/>
        <end position="327"/>
    </location>
</feature>
<keyword evidence="1" id="KW-0732">Signal</keyword>
<proteinExistence type="predicted"/>
<dbReference type="Proteomes" id="UP001371305">
    <property type="component" value="Unassembled WGS sequence"/>
</dbReference>
<comment type="caution">
    <text evidence="2">The sequence shown here is derived from an EMBL/GenBank/DDBJ whole genome shotgun (WGS) entry which is preliminary data.</text>
</comment>